<dbReference type="EMBL" id="CAUI01000005">
    <property type="protein sequence ID" value="CCU78380.1"/>
    <property type="molecule type" value="Genomic_DNA"/>
</dbReference>
<protein>
    <submittedName>
        <fullName evidence="1">Uncharacterized protein</fullName>
    </submittedName>
</protein>
<comment type="caution">
    <text evidence="1">The sequence shown here is derived from an EMBL/GenBank/DDBJ whole genome shotgun (WGS) entry which is preliminary data.</text>
</comment>
<name>M5DZ79_9FIRM</name>
<proteinExistence type="predicted"/>
<organism evidence="1 2">
    <name type="scientific">Halanaerobium saccharolyticum subsp. saccharolyticum DSM 6643</name>
    <dbReference type="NCBI Taxonomy" id="1293054"/>
    <lineage>
        <taxon>Bacteria</taxon>
        <taxon>Bacillati</taxon>
        <taxon>Bacillota</taxon>
        <taxon>Clostridia</taxon>
        <taxon>Halanaerobiales</taxon>
        <taxon>Halanaerobiaceae</taxon>
        <taxon>Halanaerobium</taxon>
    </lineage>
</organism>
<dbReference type="Proteomes" id="UP000012063">
    <property type="component" value="Unassembled WGS sequence"/>
</dbReference>
<accession>M5DZ79</accession>
<dbReference type="AlphaFoldDB" id="M5DZ79"/>
<dbReference type="InParanoid" id="M5DZ79"/>
<gene>
    <name evidence="1" type="ORF">HSACCH_00578</name>
</gene>
<reference evidence="2" key="1">
    <citation type="journal article" date="2013" name="Genome Announc.">
        <title>Genome Sequence of Halanaerobium saccharolyticum subsp. saccharolyticum Strain DSM 6643T, a Halophilic Hydrogen-Producing Bacterium.</title>
        <authorList>
            <person name="Kivisto A."/>
            <person name="Larjo A."/>
            <person name="Ciranna A."/>
            <person name="Santala V."/>
            <person name="Roos C."/>
            <person name="Karp M."/>
        </authorList>
    </citation>
    <scope>NUCLEOTIDE SEQUENCE [LARGE SCALE GENOMIC DNA]</scope>
    <source>
        <strain evidence="2">DSM 6643</strain>
    </source>
</reference>
<evidence type="ECO:0000313" key="2">
    <source>
        <dbReference type="Proteomes" id="UP000012063"/>
    </source>
</evidence>
<sequence>MAHCSPLCWGLRIETFSYWDAASWESNCSPLCWGLRIETGYEVITDNDIVIAVPFVGG</sequence>
<keyword evidence="2" id="KW-1185">Reference proteome</keyword>
<evidence type="ECO:0000313" key="1">
    <source>
        <dbReference type="EMBL" id="CCU78380.1"/>
    </source>
</evidence>